<evidence type="ECO:0000313" key="3">
    <source>
        <dbReference type="EMBL" id="TPX39368.1"/>
    </source>
</evidence>
<organism evidence="4 5">
    <name type="scientific">Synchytrium endobioticum</name>
    <dbReference type="NCBI Taxonomy" id="286115"/>
    <lineage>
        <taxon>Eukaryota</taxon>
        <taxon>Fungi</taxon>
        <taxon>Fungi incertae sedis</taxon>
        <taxon>Chytridiomycota</taxon>
        <taxon>Chytridiomycota incertae sedis</taxon>
        <taxon>Chytridiomycetes</taxon>
        <taxon>Synchytriales</taxon>
        <taxon>Synchytriaceae</taxon>
        <taxon>Synchytrium</taxon>
    </lineage>
</organism>
<dbReference type="Proteomes" id="UP000317494">
    <property type="component" value="Unassembled WGS sequence"/>
</dbReference>
<dbReference type="Proteomes" id="UP000320475">
    <property type="component" value="Unassembled WGS sequence"/>
</dbReference>
<dbReference type="VEuPathDB" id="FungiDB:SeMB42_g05360"/>
<name>A0A507CRX6_9FUNG</name>
<gene>
    <name evidence="3" type="ORF">SeLEV6574_g07270</name>
    <name evidence="4" type="ORF">SeMB42_g05360</name>
</gene>
<evidence type="ECO:0000313" key="6">
    <source>
        <dbReference type="Proteomes" id="UP000320475"/>
    </source>
</evidence>
<dbReference type="EMBL" id="QEAM01000493">
    <property type="protein sequence ID" value="TPX39368.1"/>
    <property type="molecule type" value="Genomic_DNA"/>
</dbReference>
<evidence type="ECO:0000256" key="1">
    <source>
        <dbReference type="SAM" id="MobiDB-lite"/>
    </source>
</evidence>
<proteinExistence type="predicted"/>
<feature type="chain" id="PRO_5033463831" evidence="2">
    <location>
        <begin position="21"/>
        <end position="514"/>
    </location>
</feature>
<feature type="region of interest" description="Disordered" evidence="1">
    <location>
        <begin position="460"/>
        <end position="498"/>
    </location>
</feature>
<sequence>MVKAVNLVIFLAAIITSIETAPVWDDDAILKVMQKMHSISGEHVSRRTAALGKPLFDHNSADMKSHMEAQIAETVSKSIPPFSPFSKEQLFQEPHESTPVTQILFTRAYHSLLFERLKTLFLQIQLRIAELPNSGKLKKGLDSVAPYLLWSQDLEKKCRKRLYRLRWANNLDGRRYGPWRALTLPEYDWERVLTILLPNLLNQLAQSQSPLCNNVTPAGMLEWFQIRIKNVIDGAEKEICRGLPFDLRAVSDPTPYVATLIAQIRSDSLPFAFTEEQLLEEPRDTMLQSQLDFARMYHLLVVETLSILAEMIRDNFSRGRKREKLEKALAEVKRATDMHRNLESKYEIIIPRTPIKSIGWQENMNLPAYQLAPANSIQYPTEGQYSAYNYEQIFDHGPGCGLEASTSQPKPQPVLIDFLGVEDTTGEATPELAPRFGYSHDDRYPPSDELHRPPGVHVGFVGGRSMHPDTSTGNIKRPCDSSLYGHTTTSNTRVAGSPQTNTRVRLFGQWLDAA</sequence>
<keyword evidence="5" id="KW-1185">Reference proteome</keyword>
<comment type="caution">
    <text evidence="4">The sequence shown here is derived from an EMBL/GenBank/DDBJ whole genome shotgun (WGS) entry which is preliminary data.</text>
</comment>
<accession>A0A507CRX6</accession>
<dbReference type="AlphaFoldDB" id="A0A507CRX6"/>
<evidence type="ECO:0000313" key="5">
    <source>
        <dbReference type="Proteomes" id="UP000317494"/>
    </source>
</evidence>
<feature type="signal peptide" evidence="2">
    <location>
        <begin position="1"/>
        <end position="20"/>
    </location>
</feature>
<reference evidence="5 6" key="1">
    <citation type="journal article" date="2019" name="Sci. Rep.">
        <title>Comparative genomics of chytrid fungi reveal insights into the obligate biotrophic and pathogenic lifestyle of Synchytrium endobioticum.</title>
        <authorList>
            <person name="van de Vossenberg B.T.L.H."/>
            <person name="Warris S."/>
            <person name="Nguyen H.D.T."/>
            <person name="van Gent-Pelzer M.P.E."/>
            <person name="Joly D.L."/>
            <person name="van de Geest H.C."/>
            <person name="Bonants P.J.M."/>
            <person name="Smith D.S."/>
            <person name="Levesque C.A."/>
            <person name="van der Lee T.A.J."/>
        </authorList>
    </citation>
    <scope>NUCLEOTIDE SEQUENCE [LARGE SCALE GENOMIC DNA]</scope>
    <source>
        <strain evidence="3 6">LEV6574</strain>
        <strain evidence="4 5">MB42</strain>
    </source>
</reference>
<evidence type="ECO:0000256" key="2">
    <source>
        <dbReference type="SAM" id="SignalP"/>
    </source>
</evidence>
<dbReference type="EMBL" id="QEAN01000252">
    <property type="protein sequence ID" value="TPX41905.1"/>
    <property type="molecule type" value="Genomic_DNA"/>
</dbReference>
<evidence type="ECO:0000313" key="4">
    <source>
        <dbReference type="EMBL" id="TPX41905.1"/>
    </source>
</evidence>
<protein>
    <submittedName>
        <fullName evidence="4">Uncharacterized protein</fullName>
    </submittedName>
</protein>
<feature type="compositionally biased region" description="Polar residues" evidence="1">
    <location>
        <begin position="484"/>
        <end position="498"/>
    </location>
</feature>
<keyword evidence="2" id="KW-0732">Signal</keyword>